<comment type="caution">
    <text evidence="3">The sequence shown here is derived from an EMBL/GenBank/DDBJ whole genome shotgun (WGS) entry which is preliminary data.</text>
</comment>
<keyword evidence="3" id="KW-0255">Endonuclease</keyword>
<dbReference type="AlphaFoldDB" id="A0A4Q7PCG9"/>
<dbReference type="Proteomes" id="UP000292209">
    <property type="component" value="Unassembled WGS sequence"/>
</dbReference>
<comment type="similarity">
    <text evidence="1">Belongs to the UPF0213 family.</text>
</comment>
<proteinExistence type="inferred from homology"/>
<reference evidence="3 4" key="1">
    <citation type="submission" date="2019-02" db="EMBL/GenBank/DDBJ databases">
        <title>Genomic Encyclopedia of Archaeal and Bacterial Type Strains, Phase II (KMG-II): from individual species to whole genera.</title>
        <authorList>
            <person name="Goeker M."/>
        </authorList>
    </citation>
    <scope>NUCLEOTIDE SEQUENCE [LARGE SCALE GENOMIC DNA]</scope>
    <source>
        <strain evidence="3 4">DSM 21411</strain>
    </source>
</reference>
<evidence type="ECO:0000313" key="3">
    <source>
        <dbReference type="EMBL" id="RZS97737.1"/>
    </source>
</evidence>
<dbReference type="SMART" id="SM00465">
    <property type="entry name" value="GIYc"/>
    <property type="match status" value="1"/>
</dbReference>
<feature type="domain" description="GIY-YIG" evidence="2">
    <location>
        <begin position="1"/>
        <end position="76"/>
    </location>
</feature>
<keyword evidence="3" id="KW-0378">Hydrolase</keyword>
<name>A0A4Q7PCG9_9BACT</name>
<evidence type="ECO:0000256" key="1">
    <source>
        <dbReference type="ARBA" id="ARBA00007435"/>
    </source>
</evidence>
<dbReference type="RefSeq" id="WP_130276581.1">
    <property type="nucleotide sequence ID" value="NZ_SGXG01000001.1"/>
</dbReference>
<dbReference type="PANTHER" id="PTHR34477:SF1">
    <property type="entry name" value="UPF0213 PROTEIN YHBQ"/>
    <property type="match status" value="1"/>
</dbReference>
<dbReference type="Pfam" id="PF01541">
    <property type="entry name" value="GIY-YIG"/>
    <property type="match status" value="1"/>
</dbReference>
<dbReference type="EMBL" id="SGXG01000001">
    <property type="protein sequence ID" value="RZS97737.1"/>
    <property type="molecule type" value="Genomic_DNA"/>
</dbReference>
<dbReference type="Gene3D" id="3.40.1440.10">
    <property type="entry name" value="GIY-YIG endonuclease"/>
    <property type="match status" value="1"/>
</dbReference>
<accession>A0A4Q7PCG9</accession>
<evidence type="ECO:0000313" key="4">
    <source>
        <dbReference type="Proteomes" id="UP000292209"/>
    </source>
</evidence>
<dbReference type="PROSITE" id="PS50164">
    <property type="entry name" value="GIY_YIG"/>
    <property type="match status" value="1"/>
</dbReference>
<dbReference type="SUPFAM" id="SSF82771">
    <property type="entry name" value="GIY-YIG endonuclease"/>
    <property type="match status" value="1"/>
</dbReference>
<evidence type="ECO:0000259" key="2">
    <source>
        <dbReference type="PROSITE" id="PS50164"/>
    </source>
</evidence>
<keyword evidence="4" id="KW-1185">Reference proteome</keyword>
<gene>
    <name evidence="3" type="ORF">BC751_3357</name>
</gene>
<organism evidence="3 4">
    <name type="scientific">Cecembia calidifontis</name>
    <dbReference type="NCBI Taxonomy" id="1187080"/>
    <lineage>
        <taxon>Bacteria</taxon>
        <taxon>Pseudomonadati</taxon>
        <taxon>Bacteroidota</taxon>
        <taxon>Cytophagia</taxon>
        <taxon>Cytophagales</taxon>
        <taxon>Cyclobacteriaceae</taxon>
        <taxon>Cecembia</taxon>
    </lineage>
</organism>
<keyword evidence="3" id="KW-0540">Nuclease</keyword>
<dbReference type="InterPro" id="IPR000305">
    <property type="entry name" value="GIY-YIG_endonuc"/>
</dbReference>
<dbReference type="OrthoDB" id="1203060at2"/>
<dbReference type="GO" id="GO:0004519">
    <property type="term" value="F:endonuclease activity"/>
    <property type="evidence" value="ECO:0007669"/>
    <property type="project" value="UniProtKB-KW"/>
</dbReference>
<protein>
    <submittedName>
        <fullName evidence="3">Putative endonuclease</fullName>
    </submittedName>
</protein>
<dbReference type="CDD" id="cd10449">
    <property type="entry name" value="GIY-YIG_SLX1_like"/>
    <property type="match status" value="1"/>
</dbReference>
<dbReference type="PANTHER" id="PTHR34477">
    <property type="entry name" value="UPF0213 PROTEIN YHBQ"/>
    <property type="match status" value="1"/>
</dbReference>
<dbReference type="InterPro" id="IPR035901">
    <property type="entry name" value="GIY-YIG_endonuc_sf"/>
</dbReference>
<dbReference type="InterPro" id="IPR050190">
    <property type="entry name" value="UPF0213_domain"/>
</dbReference>
<sequence length="85" mass="9932">MIHFVYIIESEADGTFYIGVSSDPEKRLERHNLPHKGFTSRKRPWKLVYKEKFCDKSEALKRERFLKGQKSRQFLLSLINGSSAG</sequence>